<dbReference type="Proteomes" id="UP000031518">
    <property type="component" value="Unassembled WGS sequence"/>
</dbReference>
<reference evidence="2 3" key="1">
    <citation type="submission" date="2013-12" db="EMBL/GenBank/DDBJ databases">
        <authorList>
            <person name="Stott M."/>
        </authorList>
    </citation>
    <scope>NUCLEOTIDE SEQUENCE [LARGE SCALE GENOMIC DNA]</scope>
    <source>
        <strain evidence="2 3">K22</strain>
    </source>
</reference>
<dbReference type="InterPro" id="IPR048068">
    <property type="entry name" value="LarA-like"/>
</dbReference>
<dbReference type="AlphaFoldDB" id="A0A0B6X041"/>
<keyword evidence="3" id="KW-1185">Reference proteome</keyword>
<proteinExistence type="predicted"/>
<evidence type="ECO:0000313" key="3">
    <source>
        <dbReference type="Proteomes" id="UP000031518"/>
    </source>
</evidence>
<protein>
    <recommendedName>
        <fullName evidence="1">LarA-like N-terminal domain-containing protein</fullName>
    </recommendedName>
</protein>
<dbReference type="PANTHER" id="PTHR33171">
    <property type="entry name" value="LAR_N DOMAIN-CONTAINING PROTEIN"/>
    <property type="match status" value="1"/>
</dbReference>
<reference evidence="2 3" key="2">
    <citation type="submission" date="2015-01" db="EMBL/GenBank/DDBJ databases">
        <title>Complete genome sequence of Pyrinomonas methylaliphatogenes type strain K22T.</title>
        <authorList>
            <person name="Lee K.C.Y."/>
            <person name="Power J.F."/>
            <person name="Dunfield P.F."/>
            <person name="Morgan X.C."/>
            <person name="Huttenhower C."/>
            <person name="Stott M.B."/>
        </authorList>
    </citation>
    <scope>NUCLEOTIDE SEQUENCE [LARGE SCALE GENOMIC DNA]</scope>
    <source>
        <strain evidence="2 3">K22</strain>
    </source>
</reference>
<sequence>MATIRLRYGRQAVEFNYDEARFQLLAPSAVEGPLTDGEMSARLDQPFDAQPLEEIISPGESVLIIFANVTRLSASGVVAQMLVRRLIQLGVAARDIRAIFATGIDRRLTKEEKRDLLSPFIAQRIAALDHDPFAEAALVNLGETEHHLPIEVNRALLDHSHIILTGSVAFHSVFGFTGGRELICPGLCSARTIEALYESAFDGATGERRAGVGPGLLDGNVAHEECERVAAEVAPSFLACTIVDERGRPTSFHAGDWRLAHRHACAEYATRHTLAVGEKRPLVIASCGGDPFDLNLAEAYEALEMASRLCIEGGTIVLLAECSEGLGACRWMLRAWQRKAERYRIFLISDLKEDDVRRFGIRTATSLEEAMAQIEAKQEGFIVPHGAAFMPIIEARSDPSS</sequence>
<dbReference type="GO" id="GO:0050043">
    <property type="term" value="F:lactate racemase activity"/>
    <property type="evidence" value="ECO:0007669"/>
    <property type="project" value="InterPro"/>
</dbReference>
<dbReference type="OrthoDB" id="9770545at2"/>
<accession>A0A0B6X041</accession>
<dbReference type="RefSeq" id="WP_041978094.1">
    <property type="nucleotide sequence ID" value="NZ_CBXV010000008.1"/>
</dbReference>
<dbReference type="InterPro" id="IPR043166">
    <property type="entry name" value="LarA-like_C"/>
</dbReference>
<name>A0A0B6X041_9BACT</name>
<feature type="domain" description="LarA-like N-terminal" evidence="1">
    <location>
        <begin position="8"/>
        <end position="196"/>
    </location>
</feature>
<dbReference type="Gene3D" id="3.40.50.11440">
    <property type="match status" value="1"/>
</dbReference>
<dbReference type="EMBL" id="CBXV010000008">
    <property type="protein sequence ID" value="CDM66691.1"/>
    <property type="molecule type" value="Genomic_DNA"/>
</dbReference>
<organism evidence="2 3">
    <name type="scientific">Pyrinomonas methylaliphatogenes</name>
    <dbReference type="NCBI Taxonomy" id="454194"/>
    <lineage>
        <taxon>Bacteria</taxon>
        <taxon>Pseudomonadati</taxon>
        <taxon>Acidobacteriota</taxon>
        <taxon>Blastocatellia</taxon>
        <taxon>Blastocatellales</taxon>
        <taxon>Pyrinomonadaceae</taxon>
        <taxon>Pyrinomonas</taxon>
    </lineage>
</organism>
<evidence type="ECO:0000259" key="1">
    <source>
        <dbReference type="Pfam" id="PF09861"/>
    </source>
</evidence>
<dbReference type="Gene3D" id="3.90.226.30">
    <property type="match status" value="1"/>
</dbReference>
<dbReference type="InterPro" id="IPR018657">
    <property type="entry name" value="LarA-like_N"/>
</dbReference>
<dbReference type="Pfam" id="PF09861">
    <property type="entry name" value="Lar_N"/>
    <property type="match status" value="1"/>
</dbReference>
<dbReference type="STRING" id="454194.PYK22_02724"/>
<evidence type="ECO:0000313" key="2">
    <source>
        <dbReference type="EMBL" id="CDM66691.1"/>
    </source>
</evidence>
<gene>
    <name evidence="2" type="ORF">PYK22_02724</name>
</gene>
<dbReference type="PANTHER" id="PTHR33171:SF17">
    <property type="entry name" value="LARA-LIKE N-TERMINAL DOMAIN-CONTAINING PROTEIN"/>
    <property type="match status" value="1"/>
</dbReference>